<name>A0ABW4NFN9_9SPHN</name>
<comment type="caution">
    <text evidence="1">The sequence shown here is derived from an EMBL/GenBank/DDBJ whole genome shotgun (WGS) entry which is preliminary data.</text>
</comment>
<dbReference type="RefSeq" id="WP_380940709.1">
    <property type="nucleotide sequence ID" value="NZ_JBHUFC010000003.1"/>
</dbReference>
<evidence type="ECO:0000313" key="2">
    <source>
        <dbReference type="Proteomes" id="UP001597283"/>
    </source>
</evidence>
<dbReference type="Proteomes" id="UP001597283">
    <property type="component" value="Unassembled WGS sequence"/>
</dbReference>
<protein>
    <recommendedName>
        <fullName evidence="3">Haemolysin activator HlyB C-terminal domain-containing protein</fullName>
    </recommendedName>
</protein>
<sequence>MLSLGASAAVELGEVQLRASVANASIRRKRDLLPTPARRLSTDVSTAGLEVSRGSGPSIGVDYLRVGRARGRRLFNGPDFVDFGGPAAGQGMRLFLGEQPMEAGRLAMGWRVSLSSLHRPVTGARLSEDQRLDTQAEARWSLSF</sequence>
<evidence type="ECO:0000313" key="1">
    <source>
        <dbReference type="EMBL" id="MFD1788324.1"/>
    </source>
</evidence>
<evidence type="ECO:0008006" key="3">
    <source>
        <dbReference type="Google" id="ProtNLM"/>
    </source>
</evidence>
<gene>
    <name evidence="1" type="ORF">ACFSC3_12155</name>
</gene>
<reference evidence="2" key="1">
    <citation type="journal article" date="2019" name="Int. J. Syst. Evol. Microbiol.">
        <title>The Global Catalogue of Microorganisms (GCM) 10K type strain sequencing project: providing services to taxonomists for standard genome sequencing and annotation.</title>
        <authorList>
            <consortium name="The Broad Institute Genomics Platform"/>
            <consortium name="The Broad Institute Genome Sequencing Center for Infectious Disease"/>
            <person name="Wu L."/>
            <person name="Ma J."/>
        </authorList>
    </citation>
    <scope>NUCLEOTIDE SEQUENCE [LARGE SCALE GENOMIC DNA]</scope>
    <source>
        <strain evidence="2">Q85</strain>
    </source>
</reference>
<keyword evidence="2" id="KW-1185">Reference proteome</keyword>
<accession>A0ABW4NFN9</accession>
<proteinExistence type="predicted"/>
<dbReference type="EMBL" id="JBHUFC010000003">
    <property type="protein sequence ID" value="MFD1788324.1"/>
    <property type="molecule type" value="Genomic_DNA"/>
</dbReference>
<organism evidence="1 2">
    <name type="scientific">Sphingomonas floccifaciens</name>
    <dbReference type="NCBI Taxonomy" id="1844115"/>
    <lineage>
        <taxon>Bacteria</taxon>
        <taxon>Pseudomonadati</taxon>
        <taxon>Pseudomonadota</taxon>
        <taxon>Alphaproteobacteria</taxon>
        <taxon>Sphingomonadales</taxon>
        <taxon>Sphingomonadaceae</taxon>
        <taxon>Sphingomonas</taxon>
    </lineage>
</organism>